<reference evidence="2 3" key="1">
    <citation type="journal article" date="2016" name="Nat. Commun.">
        <title>Thousands of microbial genomes shed light on interconnected biogeochemical processes in an aquifer system.</title>
        <authorList>
            <person name="Anantharaman K."/>
            <person name="Brown C.T."/>
            <person name="Hug L.A."/>
            <person name="Sharon I."/>
            <person name="Castelle C.J."/>
            <person name="Probst A.J."/>
            <person name="Thomas B.C."/>
            <person name="Singh A."/>
            <person name="Wilkins M.J."/>
            <person name="Karaoz U."/>
            <person name="Brodie E.L."/>
            <person name="Williams K.H."/>
            <person name="Hubbard S.S."/>
            <person name="Banfield J.F."/>
        </authorList>
    </citation>
    <scope>NUCLEOTIDE SEQUENCE [LARGE SCALE GENOMIC DNA]</scope>
</reference>
<dbReference type="EMBL" id="MHCI01000020">
    <property type="protein sequence ID" value="OGY16041.1"/>
    <property type="molecule type" value="Genomic_DNA"/>
</dbReference>
<sequence>MNIGQRIKRSTKMLTTIDLIAIIGVLLFLLGFYIFFRRETRTITIRLKVTDENVLYADTQPRSEYAHSFQIGDVEKDELGRTIAEIVNVDMYDYDEKTKVVYLDVALKTLYNPRKQAYSLRGKKITFGETFTFDFNKVHANALVIDSPDLNREGDIKSGKIIVRAQFRQEFKEFSDVYGVPEYIANAIKPGEEVTDSNGRVLAKVISVEVFPATRTSETSSGQIIAAKDPVLKDVFCTIELTTREVNGDIYMFDYVPVKIGQKIPLNLQHLSVFPTIIEIIE</sequence>
<feature type="transmembrane region" description="Helical" evidence="1">
    <location>
        <begin position="12"/>
        <end position="36"/>
    </location>
</feature>
<keyword evidence="1" id="KW-0472">Membrane</keyword>
<accession>A0A1G1VL06</accession>
<proteinExistence type="predicted"/>
<keyword evidence="1" id="KW-1133">Transmembrane helix</keyword>
<dbReference type="InterPro" id="IPR025480">
    <property type="entry name" value="DUF4330"/>
</dbReference>
<keyword evidence="1" id="KW-0812">Transmembrane</keyword>
<dbReference type="AlphaFoldDB" id="A0A1G1VL06"/>
<name>A0A1G1VL06_9BACT</name>
<protein>
    <submittedName>
        <fullName evidence="2">Uncharacterized protein</fullName>
    </submittedName>
</protein>
<organism evidence="2 3">
    <name type="scientific">Candidatus Chisholmbacteria bacterium RIFCSPHIGHO2_01_FULL_49_18</name>
    <dbReference type="NCBI Taxonomy" id="1797590"/>
    <lineage>
        <taxon>Bacteria</taxon>
        <taxon>Candidatus Chisholmiibacteriota</taxon>
    </lineage>
</organism>
<evidence type="ECO:0000256" key="1">
    <source>
        <dbReference type="SAM" id="Phobius"/>
    </source>
</evidence>
<dbReference type="Proteomes" id="UP000179069">
    <property type="component" value="Unassembled WGS sequence"/>
</dbReference>
<comment type="caution">
    <text evidence="2">The sequence shown here is derived from an EMBL/GenBank/DDBJ whole genome shotgun (WGS) entry which is preliminary data.</text>
</comment>
<gene>
    <name evidence="2" type="ORF">A2785_02630</name>
</gene>
<dbReference type="Pfam" id="PF14221">
    <property type="entry name" value="DUF4330"/>
    <property type="match status" value="1"/>
</dbReference>
<evidence type="ECO:0000313" key="2">
    <source>
        <dbReference type="EMBL" id="OGY16041.1"/>
    </source>
</evidence>
<evidence type="ECO:0000313" key="3">
    <source>
        <dbReference type="Proteomes" id="UP000179069"/>
    </source>
</evidence>